<evidence type="ECO:0000313" key="1">
    <source>
        <dbReference type="EMBL" id="KAF0927580.1"/>
    </source>
</evidence>
<sequence>MPAGGSQLSYLSHRAPLVATPTVLGLAICPHTSRPPLLSLATLSTTTCCFDLEAPDLGRETPDLVVELRPGTSCLATEPWTRHALPHRRANSASAASYVLPLSSRQIWVAKPSYCPAAAILPCRAVTDDLFWRQ</sequence>
<dbReference type="EMBL" id="SPHZ02000003">
    <property type="protein sequence ID" value="KAF0927580.1"/>
    <property type="molecule type" value="Genomic_DNA"/>
</dbReference>
<gene>
    <name evidence="1" type="ORF">E2562_034373</name>
</gene>
<accession>A0A6G1ESH0</accession>
<keyword evidence="2" id="KW-1185">Reference proteome</keyword>
<organism evidence="1 2">
    <name type="scientific">Oryza meyeriana var. granulata</name>
    <dbReference type="NCBI Taxonomy" id="110450"/>
    <lineage>
        <taxon>Eukaryota</taxon>
        <taxon>Viridiplantae</taxon>
        <taxon>Streptophyta</taxon>
        <taxon>Embryophyta</taxon>
        <taxon>Tracheophyta</taxon>
        <taxon>Spermatophyta</taxon>
        <taxon>Magnoliopsida</taxon>
        <taxon>Liliopsida</taxon>
        <taxon>Poales</taxon>
        <taxon>Poaceae</taxon>
        <taxon>BOP clade</taxon>
        <taxon>Oryzoideae</taxon>
        <taxon>Oryzeae</taxon>
        <taxon>Oryzinae</taxon>
        <taxon>Oryza</taxon>
        <taxon>Oryza meyeriana</taxon>
    </lineage>
</organism>
<dbReference type="Proteomes" id="UP000479710">
    <property type="component" value="Unassembled WGS sequence"/>
</dbReference>
<dbReference type="AlphaFoldDB" id="A0A6G1ESH0"/>
<comment type="caution">
    <text evidence="1">The sequence shown here is derived from an EMBL/GenBank/DDBJ whole genome shotgun (WGS) entry which is preliminary data.</text>
</comment>
<protein>
    <submittedName>
        <fullName evidence="1">Uncharacterized protein</fullName>
    </submittedName>
</protein>
<proteinExistence type="predicted"/>
<name>A0A6G1ESH0_9ORYZ</name>
<evidence type="ECO:0000313" key="2">
    <source>
        <dbReference type="Proteomes" id="UP000479710"/>
    </source>
</evidence>
<reference evidence="1 2" key="1">
    <citation type="submission" date="2019-11" db="EMBL/GenBank/DDBJ databases">
        <title>Whole genome sequence of Oryza granulata.</title>
        <authorList>
            <person name="Li W."/>
        </authorList>
    </citation>
    <scope>NUCLEOTIDE SEQUENCE [LARGE SCALE GENOMIC DNA]</scope>
    <source>
        <strain evidence="2">cv. Menghai</strain>
        <tissue evidence="1">Leaf</tissue>
    </source>
</reference>